<dbReference type="InterPro" id="IPR024529">
    <property type="entry name" value="ECF_trnsprt_substrate-spec"/>
</dbReference>
<feature type="transmembrane region" description="Helical" evidence="1">
    <location>
        <begin position="126"/>
        <end position="147"/>
    </location>
</feature>
<evidence type="ECO:0000313" key="2">
    <source>
        <dbReference type="EMBL" id="MED1203891.1"/>
    </source>
</evidence>
<name>A0ABU6MGU0_9BACI</name>
<keyword evidence="1" id="KW-0472">Membrane</keyword>
<proteinExistence type="predicted"/>
<dbReference type="RefSeq" id="WP_066265290.1">
    <property type="nucleotide sequence ID" value="NZ_JARMAB010000018.1"/>
</dbReference>
<reference evidence="2 3" key="1">
    <citation type="submission" date="2023-03" db="EMBL/GenBank/DDBJ databases">
        <title>Bacillus Genome Sequencing.</title>
        <authorList>
            <person name="Dunlap C."/>
        </authorList>
    </citation>
    <scope>NUCLEOTIDE SEQUENCE [LARGE SCALE GENOMIC DNA]</scope>
    <source>
        <strain evidence="2 3">B-23453</strain>
    </source>
</reference>
<feature type="transmembrane region" description="Helical" evidence="1">
    <location>
        <begin position="84"/>
        <end position="106"/>
    </location>
</feature>
<dbReference type="Proteomes" id="UP001341444">
    <property type="component" value="Unassembled WGS sequence"/>
</dbReference>
<accession>A0ABU6MGU0</accession>
<feature type="transmembrane region" description="Helical" evidence="1">
    <location>
        <begin position="12"/>
        <end position="31"/>
    </location>
</feature>
<gene>
    <name evidence="2" type="ORF">P4T90_12585</name>
</gene>
<organism evidence="2 3">
    <name type="scientific">Heyndrickxia acidicola</name>
    <dbReference type="NCBI Taxonomy" id="209389"/>
    <lineage>
        <taxon>Bacteria</taxon>
        <taxon>Bacillati</taxon>
        <taxon>Bacillota</taxon>
        <taxon>Bacilli</taxon>
        <taxon>Bacillales</taxon>
        <taxon>Bacillaceae</taxon>
        <taxon>Heyndrickxia</taxon>
    </lineage>
</organism>
<dbReference type="EMBL" id="JARMAB010000018">
    <property type="protein sequence ID" value="MED1203891.1"/>
    <property type="molecule type" value="Genomic_DNA"/>
</dbReference>
<dbReference type="Pfam" id="PF12822">
    <property type="entry name" value="ECF_trnsprt"/>
    <property type="match status" value="1"/>
</dbReference>
<evidence type="ECO:0000313" key="3">
    <source>
        <dbReference type="Proteomes" id="UP001341444"/>
    </source>
</evidence>
<comment type="caution">
    <text evidence="2">The sequence shown here is derived from an EMBL/GenBank/DDBJ whole genome shotgun (WGS) entry which is preliminary data.</text>
</comment>
<keyword evidence="1" id="KW-1133">Transmembrane helix</keyword>
<protein>
    <submittedName>
        <fullName evidence="2">ECF transporter S component</fullName>
    </submittedName>
</protein>
<feature type="transmembrane region" description="Helical" evidence="1">
    <location>
        <begin position="37"/>
        <end position="56"/>
    </location>
</feature>
<keyword evidence="1" id="KW-0812">Transmembrane</keyword>
<feature type="transmembrane region" description="Helical" evidence="1">
    <location>
        <begin position="167"/>
        <end position="188"/>
    </location>
</feature>
<sequence length="198" mass="21512">MNQTKRQNKTYRITVLGVLIAIIVLQTFIPFLGYIPIGPLSLTIIQITVIITAFVLGPKDGAIIGGVWGLITFIRAFSDPTSPIAPIIFVNPLISVLPRILIGIFAGYSYKWLKKTKLGMMGSMPVAALLGSLTNTILVLGLTYLFYKQPYAEALHMNVSKVLPALLSIVATNGIAEAIASFIVAPIISRPLLKLRQH</sequence>
<evidence type="ECO:0000256" key="1">
    <source>
        <dbReference type="SAM" id="Phobius"/>
    </source>
</evidence>
<keyword evidence="3" id="KW-1185">Reference proteome</keyword>
<dbReference type="Gene3D" id="1.10.1760.20">
    <property type="match status" value="1"/>
</dbReference>